<keyword evidence="2" id="KW-0812">Transmembrane</keyword>
<dbReference type="EMBL" id="JBHMBW010000075">
    <property type="protein sequence ID" value="MFB9629907.1"/>
    <property type="molecule type" value="Genomic_DNA"/>
</dbReference>
<evidence type="ECO:0000256" key="2">
    <source>
        <dbReference type="SAM" id="Phobius"/>
    </source>
</evidence>
<evidence type="ECO:0000313" key="3">
    <source>
        <dbReference type="EMBL" id="MFB9629907.1"/>
    </source>
</evidence>
<reference evidence="3 4" key="1">
    <citation type="submission" date="2024-09" db="EMBL/GenBank/DDBJ databases">
        <authorList>
            <person name="Sun Q."/>
            <person name="Mori K."/>
        </authorList>
    </citation>
    <scope>NUCLEOTIDE SEQUENCE [LARGE SCALE GENOMIC DNA]</scope>
    <source>
        <strain evidence="3 4">JCM 3143</strain>
    </source>
</reference>
<evidence type="ECO:0000313" key="4">
    <source>
        <dbReference type="Proteomes" id="UP001589532"/>
    </source>
</evidence>
<keyword evidence="4" id="KW-1185">Reference proteome</keyword>
<gene>
    <name evidence="3" type="ORF">ACFFSA_43135</name>
</gene>
<keyword evidence="2" id="KW-1133">Transmembrane helix</keyword>
<sequence length="186" mass="19429">MTGTERSSEPHQFADESGRRGRILMIAGALIGTLMLASAAILVGGASAGRRLDAVDWHRPRPGARDGSIHVATESRLRITPTALGPSIPGSSAHPPRSPSAHPTHPASVARRPTPKQASSAHSTPRRTISTHPTPGGPSVSRTPTLITVTPAVQPTRPSVAPPPTAATTPGRTHVPRGQTRHPRKH</sequence>
<organism evidence="3 4">
    <name type="scientific">Nonomuraea helvata</name>
    <dbReference type="NCBI Taxonomy" id="37484"/>
    <lineage>
        <taxon>Bacteria</taxon>
        <taxon>Bacillati</taxon>
        <taxon>Actinomycetota</taxon>
        <taxon>Actinomycetes</taxon>
        <taxon>Streptosporangiales</taxon>
        <taxon>Streptosporangiaceae</taxon>
        <taxon>Nonomuraea</taxon>
    </lineage>
</organism>
<dbReference type="RefSeq" id="WP_378521057.1">
    <property type="nucleotide sequence ID" value="NZ_JBHMBW010000075.1"/>
</dbReference>
<feature type="compositionally biased region" description="Polar residues" evidence="1">
    <location>
        <begin position="140"/>
        <end position="157"/>
    </location>
</feature>
<proteinExistence type="predicted"/>
<comment type="caution">
    <text evidence="3">The sequence shown here is derived from an EMBL/GenBank/DDBJ whole genome shotgun (WGS) entry which is preliminary data.</text>
</comment>
<feature type="compositionally biased region" description="Polar residues" evidence="1">
    <location>
        <begin position="116"/>
        <end position="133"/>
    </location>
</feature>
<name>A0ABV5SDZ2_9ACTN</name>
<dbReference type="Proteomes" id="UP001589532">
    <property type="component" value="Unassembled WGS sequence"/>
</dbReference>
<evidence type="ECO:0000256" key="1">
    <source>
        <dbReference type="SAM" id="MobiDB-lite"/>
    </source>
</evidence>
<keyword evidence="2" id="KW-0472">Membrane</keyword>
<feature type="region of interest" description="Disordered" evidence="1">
    <location>
        <begin position="81"/>
        <end position="186"/>
    </location>
</feature>
<accession>A0ABV5SDZ2</accession>
<protein>
    <submittedName>
        <fullName evidence="3">Uncharacterized protein</fullName>
    </submittedName>
</protein>
<feature type="compositionally biased region" description="Low complexity" evidence="1">
    <location>
        <begin position="91"/>
        <end position="108"/>
    </location>
</feature>
<feature type="transmembrane region" description="Helical" evidence="2">
    <location>
        <begin position="23"/>
        <end position="43"/>
    </location>
</feature>